<dbReference type="Proteomes" id="UP000437631">
    <property type="component" value="Unassembled WGS sequence"/>
</dbReference>
<evidence type="ECO:0000256" key="1">
    <source>
        <dbReference type="SAM" id="MobiDB-lite"/>
    </source>
</evidence>
<keyword evidence="2" id="KW-0812">Transmembrane</keyword>
<comment type="caution">
    <text evidence="3">The sequence shown here is derived from an EMBL/GenBank/DDBJ whole genome shotgun (WGS) entry which is preliminary data.</text>
</comment>
<dbReference type="AlphaFoldDB" id="A0A7J5MW41"/>
<gene>
    <name evidence="3" type="ORF">GA752_08895</name>
</gene>
<keyword evidence="2" id="KW-0472">Membrane</keyword>
<accession>A0A7J5MW41</accession>
<dbReference type="EMBL" id="WDLT01000012">
    <property type="protein sequence ID" value="KAB5744336.1"/>
    <property type="molecule type" value="Genomic_DNA"/>
</dbReference>
<evidence type="ECO:0000256" key="2">
    <source>
        <dbReference type="SAM" id="Phobius"/>
    </source>
</evidence>
<evidence type="ECO:0000313" key="4">
    <source>
        <dbReference type="Proteomes" id="UP000437631"/>
    </source>
</evidence>
<feature type="region of interest" description="Disordered" evidence="1">
    <location>
        <begin position="51"/>
        <end position="78"/>
    </location>
</feature>
<feature type="transmembrane region" description="Helical" evidence="2">
    <location>
        <begin position="20"/>
        <end position="49"/>
    </location>
</feature>
<name>A0A7J5MW41_BIFAD</name>
<keyword evidence="2" id="KW-1133">Transmembrane helix</keyword>
<sequence length="115" mass="11827">MPQWIVLALGLYLCARRHWFVGLLLVLVSGCWLAAAVGVLLLVLTAAALTAASDSTSSDIWTGERPMEPLSAPRGPEPASYGVGDAAFAAWLAAPNVHSRPAAGLEATAVATTSA</sequence>
<organism evidence="3 4">
    <name type="scientific">Bifidobacterium adolescentis</name>
    <dbReference type="NCBI Taxonomy" id="1680"/>
    <lineage>
        <taxon>Bacteria</taxon>
        <taxon>Bacillati</taxon>
        <taxon>Actinomycetota</taxon>
        <taxon>Actinomycetes</taxon>
        <taxon>Bifidobacteriales</taxon>
        <taxon>Bifidobacteriaceae</taxon>
        <taxon>Bifidobacterium</taxon>
    </lineage>
</organism>
<reference evidence="3 4" key="1">
    <citation type="journal article" date="2019" name="Nat. Med.">
        <title>A library of human gut bacterial isolates paired with longitudinal multiomics data enables mechanistic microbiome research.</title>
        <authorList>
            <person name="Poyet M."/>
            <person name="Groussin M."/>
            <person name="Gibbons S.M."/>
            <person name="Avila-Pacheco J."/>
            <person name="Jiang X."/>
            <person name="Kearney S.M."/>
            <person name="Perrotta A.R."/>
            <person name="Berdy B."/>
            <person name="Zhao S."/>
            <person name="Lieberman T.D."/>
            <person name="Swanson P.K."/>
            <person name="Smith M."/>
            <person name="Roesemann S."/>
            <person name="Alexander J.E."/>
            <person name="Rich S.A."/>
            <person name="Livny J."/>
            <person name="Vlamakis H."/>
            <person name="Clish C."/>
            <person name="Bullock K."/>
            <person name="Deik A."/>
            <person name="Scott J."/>
            <person name="Pierce K.A."/>
            <person name="Xavier R.J."/>
            <person name="Alm E.J."/>
        </authorList>
    </citation>
    <scope>NUCLEOTIDE SEQUENCE [LARGE SCALE GENOMIC DNA]</scope>
    <source>
        <strain evidence="3 4">BIOML-A190</strain>
    </source>
</reference>
<protein>
    <submittedName>
        <fullName evidence="3">Uncharacterized protein</fullName>
    </submittedName>
</protein>
<proteinExistence type="predicted"/>
<evidence type="ECO:0000313" key="3">
    <source>
        <dbReference type="EMBL" id="KAB5744336.1"/>
    </source>
</evidence>